<evidence type="ECO:0000313" key="2">
    <source>
        <dbReference type="Proteomes" id="UP000518300"/>
    </source>
</evidence>
<accession>A0A848LX90</accession>
<gene>
    <name evidence="1" type="ORF">HG543_46440</name>
</gene>
<name>A0A848LX90_9BACT</name>
<protein>
    <submittedName>
        <fullName evidence="1">Uncharacterized protein</fullName>
    </submittedName>
</protein>
<organism evidence="1 2">
    <name type="scientific">Pyxidicoccus fallax</name>
    <dbReference type="NCBI Taxonomy" id="394095"/>
    <lineage>
        <taxon>Bacteria</taxon>
        <taxon>Pseudomonadati</taxon>
        <taxon>Myxococcota</taxon>
        <taxon>Myxococcia</taxon>
        <taxon>Myxococcales</taxon>
        <taxon>Cystobacterineae</taxon>
        <taxon>Myxococcaceae</taxon>
        <taxon>Pyxidicoccus</taxon>
    </lineage>
</organism>
<proteinExistence type="predicted"/>
<reference evidence="1 2" key="1">
    <citation type="submission" date="2020-04" db="EMBL/GenBank/DDBJ databases">
        <title>Draft genome of Pyxidicoccus fallax type strain.</title>
        <authorList>
            <person name="Whitworth D.E."/>
        </authorList>
    </citation>
    <scope>NUCLEOTIDE SEQUENCE [LARGE SCALE GENOMIC DNA]</scope>
    <source>
        <strain evidence="1 2">DSM 14698</strain>
    </source>
</reference>
<evidence type="ECO:0000313" key="1">
    <source>
        <dbReference type="EMBL" id="NMO22249.1"/>
    </source>
</evidence>
<keyword evidence="2" id="KW-1185">Reference proteome</keyword>
<sequence length="276" mass="30227">MLPLPIVVLALLSTSPAPPDCPKPLEAKERAELEQKAKAAFPSARMPGLRCECYAFNAACPERQWRPGPFETSSLEVKAERVKFRMRPLVNVNMHGKAGLQLVPFRDEAHAAAIARKIRAEPVTAAAFKDASLECDAGGNEPGSVTWIFCARSLPGEAFLPLSEPIGDKGFSVGFFVDLDTPDVVKLSAWSFPANRVPEMAPGWKTARETEPVQQAVAKHPRARVDFYHWHSFLLIVRPSADAKEGAVVKFETPPRWDATEPGPVISATSSLEARY</sequence>
<dbReference type="AlphaFoldDB" id="A0A848LX90"/>
<comment type="caution">
    <text evidence="1">The sequence shown here is derived from an EMBL/GenBank/DDBJ whole genome shotgun (WGS) entry which is preliminary data.</text>
</comment>
<dbReference type="EMBL" id="JABBJJ010000400">
    <property type="protein sequence ID" value="NMO22249.1"/>
    <property type="molecule type" value="Genomic_DNA"/>
</dbReference>
<dbReference type="Proteomes" id="UP000518300">
    <property type="component" value="Unassembled WGS sequence"/>
</dbReference>
<dbReference type="RefSeq" id="WP_169351402.1">
    <property type="nucleotide sequence ID" value="NZ_JABBJJ010000400.1"/>
</dbReference>